<dbReference type="PANTHER" id="PTHR12072">
    <property type="entry name" value="CWF19, CELL CYCLE CONTROL PROTEIN"/>
    <property type="match status" value="1"/>
</dbReference>
<feature type="compositionally biased region" description="Basic and acidic residues" evidence="2">
    <location>
        <begin position="10"/>
        <end position="28"/>
    </location>
</feature>
<feature type="compositionally biased region" description="Low complexity" evidence="2">
    <location>
        <begin position="73"/>
        <end position="86"/>
    </location>
</feature>
<dbReference type="EMBL" id="CP033149">
    <property type="protein sequence ID" value="AYO42362.1"/>
    <property type="molecule type" value="Genomic_DNA"/>
</dbReference>
<organism evidence="5 6">
    <name type="scientific">Malassezia restricta (strain ATCC 96810 / NBRC 103918 / CBS 7877)</name>
    <name type="common">Seborrheic dermatitis infection agent</name>
    <dbReference type="NCBI Taxonomy" id="425264"/>
    <lineage>
        <taxon>Eukaryota</taxon>
        <taxon>Fungi</taxon>
        <taxon>Dikarya</taxon>
        <taxon>Basidiomycota</taxon>
        <taxon>Ustilaginomycotina</taxon>
        <taxon>Malasseziomycetes</taxon>
        <taxon>Malasseziales</taxon>
        <taxon>Malasseziaceae</taxon>
        <taxon>Malassezia</taxon>
    </lineage>
</organism>
<dbReference type="Proteomes" id="UP000269793">
    <property type="component" value="Chromosome II"/>
</dbReference>
<feature type="region of interest" description="Disordered" evidence="2">
    <location>
        <begin position="1"/>
        <end position="86"/>
    </location>
</feature>
<dbReference type="InterPro" id="IPR036265">
    <property type="entry name" value="HIT-like_sf"/>
</dbReference>
<accession>A0A3G2S4Z1</accession>
<feature type="region of interest" description="Disordered" evidence="2">
    <location>
        <begin position="137"/>
        <end position="182"/>
    </location>
</feature>
<evidence type="ECO:0000256" key="2">
    <source>
        <dbReference type="SAM" id="MobiDB-lite"/>
    </source>
</evidence>
<feature type="domain" description="Cwf19-like protein C-terminal" evidence="3">
    <location>
        <begin position="449"/>
        <end position="574"/>
    </location>
</feature>
<dbReference type="Pfam" id="PF04676">
    <property type="entry name" value="CwfJ_C_2"/>
    <property type="match status" value="1"/>
</dbReference>
<dbReference type="SUPFAM" id="SSF54197">
    <property type="entry name" value="HIT-like"/>
    <property type="match status" value="1"/>
</dbReference>
<evidence type="ECO:0000313" key="6">
    <source>
        <dbReference type="Proteomes" id="UP000269793"/>
    </source>
</evidence>
<proteinExistence type="inferred from homology"/>
<dbReference type="AlphaFoldDB" id="A0A3G2S4Z1"/>
<feature type="compositionally biased region" description="Basic and acidic residues" evidence="2">
    <location>
        <begin position="47"/>
        <end position="58"/>
    </location>
</feature>
<evidence type="ECO:0000259" key="3">
    <source>
        <dbReference type="Pfam" id="PF04676"/>
    </source>
</evidence>
<dbReference type="GO" id="GO:0000398">
    <property type="term" value="P:mRNA splicing, via spliceosome"/>
    <property type="evidence" value="ECO:0007669"/>
    <property type="project" value="TreeGrafter"/>
</dbReference>
<feature type="compositionally biased region" description="Basic and acidic residues" evidence="2">
    <location>
        <begin position="137"/>
        <end position="146"/>
    </location>
</feature>
<feature type="domain" description="Cwf19-like C-terminal" evidence="4">
    <location>
        <begin position="317"/>
        <end position="439"/>
    </location>
</feature>
<dbReference type="Pfam" id="PF04677">
    <property type="entry name" value="CwfJ_C_1"/>
    <property type="match status" value="1"/>
</dbReference>
<keyword evidence="6" id="KW-1185">Reference proteome</keyword>
<dbReference type="InterPro" id="IPR006767">
    <property type="entry name" value="Cwf19-like_C_dom-2"/>
</dbReference>
<dbReference type="InterPro" id="IPR040194">
    <property type="entry name" value="Cwf19-like"/>
</dbReference>
<dbReference type="OrthoDB" id="1109245at2759"/>
<comment type="similarity">
    <text evidence="1">Belongs to the CWF19 family.</text>
</comment>
<evidence type="ECO:0000313" key="5">
    <source>
        <dbReference type="EMBL" id="AYO42362.1"/>
    </source>
</evidence>
<feature type="compositionally biased region" description="Polar residues" evidence="2">
    <location>
        <begin position="148"/>
        <end position="161"/>
    </location>
</feature>
<name>A0A3G2S4Z1_MALR7</name>
<reference evidence="5 6" key="1">
    <citation type="submission" date="2018-10" db="EMBL/GenBank/DDBJ databases">
        <title>Complete genome sequence of Malassezia restricta CBS 7877.</title>
        <authorList>
            <person name="Morand S.C."/>
            <person name="Bertignac M."/>
            <person name="Iltis A."/>
            <person name="Kolder I."/>
            <person name="Pirovano W."/>
            <person name="Jourdain R."/>
            <person name="Clavaud C."/>
        </authorList>
    </citation>
    <scope>NUCLEOTIDE SEQUENCE [LARGE SCALE GENOMIC DNA]</scope>
    <source>
        <strain evidence="5 6">CBS 7877</strain>
    </source>
</reference>
<dbReference type="Gene3D" id="3.30.428.10">
    <property type="entry name" value="HIT-like"/>
    <property type="match status" value="1"/>
</dbReference>
<dbReference type="GO" id="GO:0071014">
    <property type="term" value="C:post-mRNA release spliceosomal complex"/>
    <property type="evidence" value="ECO:0007669"/>
    <property type="project" value="TreeGrafter"/>
</dbReference>
<dbReference type="InterPro" id="IPR006768">
    <property type="entry name" value="Cwf19-like_C_dom-1"/>
</dbReference>
<evidence type="ECO:0000259" key="4">
    <source>
        <dbReference type="Pfam" id="PF04677"/>
    </source>
</evidence>
<dbReference type="PANTHER" id="PTHR12072:SF5">
    <property type="entry name" value="CWF19-LIKE PROTEIN 2"/>
    <property type="match status" value="1"/>
</dbReference>
<dbReference type="STRING" id="425264.A0A3G2S4Z1"/>
<evidence type="ECO:0000256" key="1">
    <source>
        <dbReference type="ARBA" id="ARBA00006795"/>
    </source>
</evidence>
<gene>
    <name evidence="5" type="primary">cwf19</name>
    <name evidence="5" type="ORF">DNF11_1412</name>
</gene>
<protein>
    <submittedName>
        <fullName evidence="5">Pre-mRNA-splicing factor cwf19</fullName>
    </submittedName>
</protein>
<sequence>MPSSSYDGTRPPRRERSPPAQRDTDHTYASHPHRAQRDDWMLSPGDGGRDVMDRRPEPQPRVSSRELNPYLVGSAPSAPAPAAKGAPGYKWRMMKLDRTYDMAKQRGVPVDEVAVERYGSMDAFHEACAERQFLHPQHHEPTEKAASRPSSSGFQRPGTVQQPPPRALPASTSSPLPRVTPSMDVSQLNQLEAQVLRAELLQKPEAASLREKWEAARQGTSEDRVEIVPVMDGHGRLYDLGSSSSDQDTSLAELVRQERYGAGRADERDADAMLAQQIAGDRAFVNDTDYMDDEAKRFARKRMRDDAMKRQFAMEDFARTKRALDQCPFCWQNDGRTPPQATIVSSGSCVYLALPDREPLADGHCWIVPMHHHVSSLDVDEDGWTEIRNFMKCLLRMAISRNQSMVFFETVMSVRDQKHTYIEAVPIPNDVFAQVPAYFYSGLSEVESEWSDHKQVITFSEQRPFQHSMVSRLPYFMVQWDYKGQRGYGHVIEERYGDRHRTRRHRQYASDYEAPTYDDGDHVGGTGFPANFAHEILGTMLDLEPHRWRRPKRVAGSSQRVEAFRVAWEPFDWTRAL</sequence>
<dbReference type="VEuPathDB" id="FungiDB:DNF11_1412"/>